<dbReference type="Pfam" id="PF00578">
    <property type="entry name" value="AhpC-TSA"/>
    <property type="match status" value="1"/>
</dbReference>
<dbReference type="EC" id="1.11.1.24" evidence="3"/>
<dbReference type="GO" id="GO:0006979">
    <property type="term" value="P:response to oxidative stress"/>
    <property type="evidence" value="ECO:0007669"/>
    <property type="project" value="TreeGrafter"/>
</dbReference>
<dbReference type="PANTHER" id="PTHR10681:SF128">
    <property type="entry name" value="THIOREDOXIN-DEPENDENT PEROXIDE REDUCTASE, MITOCHONDRIAL"/>
    <property type="match status" value="1"/>
</dbReference>
<evidence type="ECO:0000256" key="4">
    <source>
        <dbReference type="ARBA" id="ARBA00022490"/>
    </source>
</evidence>
<accession>A0AA89CCR5</accession>
<dbReference type="InterPro" id="IPR000866">
    <property type="entry name" value="AhpC/TSA"/>
</dbReference>
<dbReference type="GO" id="GO:0042744">
    <property type="term" value="P:hydrogen peroxide catabolic process"/>
    <property type="evidence" value="ECO:0007669"/>
    <property type="project" value="TreeGrafter"/>
</dbReference>
<dbReference type="CDD" id="cd03015">
    <property type="entry name" value="PRX_Typ2cys"/>
    <property type="match status" value="1"/>
</dbReference>
<dbReference type="GO" id="GO:0005829">
    <property type="term" value="C:cytosol"/>
    <property type="evidence" value="ECO:0007669"/>
    <property type="project" value="TreeGrafter"/>
</dbReference>
<dbReference type="FunFam" id="3.40.30.10:FF:000002">
    <property type="entry name" value="Alkyl hydroperoxide reductase C"/>
    <property type="match status" value="1"/>
</dbReference>
<dbReference type="Proteomes" id="UP001186944">
    <property type="component" value="Unassembled WGS sequence"/>
</dbReference>
<dbReference type="PROSITE" id="PS51352">
    <property type="entry name" value="THIOREDOXIN_2"/>
    <property type="match status" value="1"/>
</dbReference>
<feature type="compositionally biased region" description="Basic and acidic residues" evidence="9">
    <location>
        <begin position="1"/>
        <end position="20"/>
    </location>
</feature>
<evidence type="ECO:0000259" key="10">
    <source>
        <dbReference type="PROSITE" id="PS51352"/>
    </source>
</evidence>
<evidence type="ECO:0000313" key="12">
    <source>
        <dbReference type="Proteomes" id="UP001186944"/>
    </source>
</evidence>
<protein>
    <recommendedName>
        <fullName evidence="3">thioredoxin-dependent peroxiredoxin</fullName>
        <ecNumber evidence="3">1.11.1.24</ecNumber>
    </recommendedName>
</protein>
<comment type="catalytic activity">
    <reaction evidence="8">
        <text>a hydroperoxide + [thioredoxin]-dithiol = an alcohol + [thioredoxin]-disulfide + H2O</text>
        <dbReference type="Rhea" id="RHEA:62620"/>
        <dbReference type="Rhea" id="RHEA-COMP:10698"/>
        <dbReference type="Rhea" id="RHEA-COMP:10700"/>
        <dbReference type="ChEBI" id="CHEBI:15377"/>
        <dbReference type="ChEBI" id="CHEBI:29950"/>
        <dbReference type="ChEBI" id="CHEBI:30879"/>
        <dbReference type="ChEBI" id="CHEBI:35924"/>
        <dbReference type="ChEBI" id="CHEBI:50058"/>
        <dbReference type="EC" id="1.11.1.24"/>
    </reaction>
</comment>
<keyword evidence="12" id="KW-1185">Reference proteome</keyword>
<dbReference type="InterPro" id="IPR013766">
    <property type="entry name" value="Thioredoxin_domain"/>
</dbReference>
<organism evidence="11 12">
    <name type="scientific">Pinctada imbricata</name>
    <name type="common">Atlantic pearl-oyster</name>
    <name type="synonym">Pinctada martensii</name>
    <dbReference type="NCBI Taxonomy" id="66713"/>
    <lineage>
        <taxon>Eukaryota</taxon>
        <taxon>Metazoa</taxon>
        <taxon>Spiralia</taxon>
        <taxon>Lophotrochozoa</taxon>
        <taxon>Mollusca</taxon>
        <taxon>Bivalvia</taxon>
        <taxon>Autobranchia</taxon>
        <taxon>Pteriomorphia</taxon>
        <taxon>Pterioida</taxon>
        <taxon>Pterioidea</taxon>
        <taxon>Pteriidae</taxon>
        <taxon>Pinctada</taxon>
    </lineage>
</organism>
<evidence type="ECO:0000256" key="3">
    <source>
        <dbReference type="ARBA" id="ARBA00013017"/>
    </source>
</evidence>
<evidence type="ECO:0000256" key="1">
    <source>
        <dbReference type="ARBA" id="ARBA00004496"/>
    </source>
</evidence>
<dbReference type="EMBL" id="VSWD01000003">
    <property type="protein sequence ID" value="KAK3106163.1"/>
    <property type="molecule type" value="Genomic_DNA"/>
</dbReference>
<dbReference type="AlphaFoldDB" id="A0AA89CCR5"/>
<reference evidence="11" key="1">
    <citation type="submission" date="2019-08" db="EMBL/GenBank/DDBJ databases">
        <title>The improved chromosome-level genome for the pearl oyster Pinctada fucata martensii using PacBio sequencing and Hi-C.</title>
        <authorList>
            <person name="Zheng Z."/>
        </authorList>
    </citation>
    <scope>NUCLEOTIDE SEQUENCE</scope>
    <source>
        <strain evidence="11">ZZ-2019</strain>
        <tissue evidence="11">Adductor muscle</tissue>
    </source>
</reference>
<gene>
    <name evidence="11" type="ORF">FSP39_014022</name>
</gene>
<dbReference type="Gene3D" id="3.40.30.10">
    <property type="entry name" value="Glutaredoxin"/>
    <property type="match status" value="1"/>
</dbReference>
<dbReference type="GO" id="GO:0008379">
    <property type="term" value="F:thioredoxin peroxidase activity"/>
    <property type="evidence" value="ECO:0007669"/>
    <property type="project" value="TreeGrafter"/>
</dbReference>
<dbReference type="GO" id="GO:0033554">
    <property type="term" value="P:cellular response to stress"/>
    <property type="evidence" value="ECO:0007669"/>
    <property type="project" value="TreeGrafter"/>
</dbReference>
<proteinExistence type="inferred from homology"/>
<dbReference type="SUPFAM" id="SSF52833">
    <property type="entry name" value="Thioredoxin-like"/>
    <property type="match status" value="1"/>
</dbReference>
<dbReference type="GO" id="GO:0045454">
    <property type="term" value="P:cell redox homeostasis"/>
    <property type="evidence" value="ECO:0007669"/>
    <property type="project" value="TreeGrafter"/>
</dbReference>
<feature type="domain" description="Thioredoxin" evidence="10">
    <location>
        <begin position="86"/>
        <end position="244"/>
    </location>
</feature>
<evidence type="ECO:0000256" key="2">
    <source>
        <dbReference type="ARBA" id="ARBA00009796"/>
    </source>
</evidence>
<keyword evidence="7" id="KW-0676">Redox-active center</keyword>
<evidence type="ECO:0000256" key="6">
    <source>
        <dbReference type="ARBA" id="ARBA00023157"/>
    </source>
</evidence>
<evidence type="ECO:0000256" key="7">
    <source>
        <dbReference type="ARBA" id="ARBA00023284"/>
    </source>
</evidence>
<evidence type="ECO:0000256" key="8">
    <source>
        <dbReference type="ARBA" id="ARBA00049091"/>
    </source>
</evidence>
<dbReference type="InterPro" id="IPR050217">
    <property type="entry name" value="Peroxiredoxin"/>
</dbReference>
<evidence type="ECO:0000256" key="9">
    <source>
        <dbReference type="SAM" id="MobiDB-lite"/>
    </source>
</evidence>
<keyword evidence="5" id="KW-0560">Oxidoreductase</keyword>
<dbReference type="InterPro" id="IPR036249">
    <property type="entry name" value="Thioredoxin-like_sf"/>
</dbReference>
<evidence type="ECO:0000313" key="11">
    <source>
        <dbReference type="EMBL" id="KAK3106163.1"/>
    </source>
</evidence>
<keyword evidence="6" id="KW-1015">Disulfide bond</keyword>
<comment type="similarity">
    <text evidence="2">Belongs to the peroxiredoxin family. AhpC/Prx1 subfamily.</text>
</comment>
<dbReference type="PANTHER" id="PTHR10681">
    <property type="entry name" value="THIOREDOXIN PEROXIDASE"/>
    <property type="match status" value="1"/>
</dbReference>
<sequence length="279" mass="31666">MNRKTDSRRVKPPQHREKSVNMHQKNTAGNGLDHKNGHGTQKTIKKRDLSGSTIKEGDLKSVTKRVQDMNLHTENDAEEENVSLDSLMDKPAPYFRGEAIIHEDFEDVSLDQYAGKYLVLLFYPMDFSYICPSDIIAFSSRLDDFQACNCEIVAVSTDSSHSHLHWTQTPRKRGGVGKVRFPLLSDKTQLISKKYGVYIKEKGYSMRATFIIDTKGVIRHIMIYGIPIGRSVNETLRVVRANQYVDEEGEAGCQSEWQPGRTGVVFSVEGSQQFFKTQQ</sequence>
<evidence type="ECO:0000256" key="5">
    <source>
        <dbReference type="ARBA" id="ARBA00023002"/>
    </source>
</evidence>
<comment type="subcellular location">
    <subcellularLocation>
        <location evidence="1">Cytoplasm</location>
    </subcellularLocation>
</comment>
<comment type="caution">
    <text evidence="11">The sequence shown here is derived from an EMBL/GenBank/DDBJ whole genome shotgun (WGS) entry which is preliminary data.</text>
</comment>
<feature type="region of interest" description="Disordered" evidence="9">
    <location>
        <begin position="1"/>
        <end position="50"/>
    </location>
</feature>
<name>A0AA89CCR5_PINIB</name>
<keyword evidence="4" id="KW-0963">Cytoplasm</keyword>